<proteinExistence type="predicted"/>
<gene>
    <name evidence="2" type="ORF">COCSUDRAFT_64611</name>
</gene>
<protein>
    <submittedName>
        <fullName evidence="2">Uncharacterized protein</fullName>
    </submittedName>
</protein>
<evidence type="ECO:0000313" key="3">
    <source>
        <dbReference type="Proteomes" id="UP000007264"/>
    </source>
</evidence>
<accession>I0Z7S1</accession>
<evidence type="ECO:0000313" key="2">
    <source>
        <dbReference type="EMBL" id="EIE26690.1"/>
    </source>
</evidence>
<name>I0Z7S1_COCSC</name>
<dbReference type="EMBL" id="AGSI01000002">
    <property type="protein sequence ID" value="EIE26690.1"/>
    <property type="molecule type" value="Genomic_DNA"/>
</dbReference>
<reference evidence="2 3" key="1">
    <citation type="journal article" date="2012" name="Genome Biol.">
        <title>The genome of the polar eukaryotic microalga coccomyxa subellipsoidea reveals traits of cold adaptation.</title>
        <authorList>
            <person name="Blanc G."/>
            <person name="Agarkova I."/>
            <person name="Grimwood J."/>
            <person name="Kuo A."/>
            <person name="Brueggeman A."/>
            <person name="Dunigan D."/>
            <person name="Gurnon J."/>
            <person name="Ladunga I."/>
            <person name="Lindquist E."/>
            <person name="Lucas S."/>
            <person name="Pangilinan J."/>
            <person name="Proschold T."/>
            <person name="Salamov A."/>
            <person name="Schmutz J."/>
            <person name="Weeks D."/>
            <person name="Yamada T."/>
            <person name="Claverie J.M."/>
            <person name="Grigoriev I."/>
            <person name="Van Etten J."/>
            <person name="Lomsadze A."/>
            <person name="Borodovsky M."/>
        </authorList>
    </citation>
    <scope>NUCLEOTIDE SEQUENCE [LARGE SCALE GENOMIC DNA]</scope>
    <source>
        <strain evidence="2 3">C-169</strain>
    </source>
</reference>
<dbReference type="RefSeq" id="XP_005651234.1">
    <property type="nucleotide sequence ID" value="XM_005651177.1"/>
</dbReference>
<dbReference type="Proteomes" id="UP000007264">
    <property type="component" value="Unassembled WGS sequence"/>
</dbReference>
<organism evidence="2 3">
    <name type="scientific">Coccomyxa subellipsoidea (strain C-169)</name>
    <name type="common">Green microalga</name>
    <dbReference type="NCBI Taxonomy" id="574566"/>
    <lineage>
        <taxon>Eukaryota</taxon>
        <taxon>Viridiplantae</taxon>
        <taxon>Chlorophyta</taxon>
        <taxon>core chlorophytes</taxon>
        <taxon>Trebouxiophyceae</taxon>
        <taxon>Trebouxiophyceae incertae sedis</taxon>
        <taxon>Coccomyxaceae</taxon>
        <taxon>Coccomyxa</taxon>
        <taxon>Coccomyxa subellipsoidea</taxon>
    </lineage>
</organism>
<keyword evidence="3" id="KW-1185">Reference proteome</keyword>
<evidence type="ECO:0000256" key="1">
    <source>
        <dbReference type="SAM" id="MobiDB-lite"/>
    </source>
</evidence>
<dbReference type="GeneID" id="17044700"/>
<feature type="region of interest" description="Disordered" evidence="1">
    <location>
        <begin position="1"/>
        <end position="20"/>
    </location>
</feature>
<dbReference type="KEGG" id="csl:COCSUDRAFT_64611"/>
<sequence length="123" mass="12823">MDHRCSCENDAQFANGPSQTLTSAAKQYSQYLQTPPRTSFAGRGAELGRSTDQESLESASRVHSSCGVSQARIGTVCPAEGPGAWPAPFGDMSAHRIGESLGFHDLESAALGAGGLDRQPLTG</sequence>
<feature type="region of interest" description="Disordered" evidence="1">
    <location>
        <begin position="32"/>
        <end position="61"/>
    </location>
</feature>
<comment type="caution">
    <text evidence="2">The sequence shown here is derived from an EMBL/GenBank/DDBJ whole genome shotgun (WGS) entry which is preliminary data.</text>
</comment>
<dbReference type="AlphaFoldDB" id="I0Z7S1"/>